<keyword evidence="2" id="KW-1185">Reference proteome</keyword>
<evidence type="ECO:0000313" key="2">
    <source>
        <dbReference type="Proteomes" id="UP001212326"/>
    </source>
</evidence>
<dbReference type="Proteomes" id="UP001212326">
    <property type="component" value="Chromosome"/>
</dbReference>
<dbReference type="RefSeq" id="WP_270082802.1">
    <property type="nucleotide sequence ID" value="NZ_CP115300.1"/>
</dbReference>
<reference evidence="1 2" key="1">
    <citation type="submission" date="2022-12" db="EMBL/GenBank/DDBJ databases">
        <authorList>
            <person name="Mo P."/>
        </authorList>
    </citation>
    <scope>NUCLEOTIDE SEQUENCE [LARGE SCALE GENOMIC DNA]</scope>
    <source>
        <strain evidence="1 2">HUAS 2-6</strain>
    </source>
</reference>
<name>A0ABY7P6L5_9ACTN</name>
<sequence length="219" mass="26047">MGGFLRCNLFRGVDHRQVYEALSEFWEGEGHWLAPADPKQTDVYTLHEEHNGWTVLDWTPGWEWDLRRRAQLHVSRVYDCPGLLTFMYDGDYWGYELFHHGGAVDQFVQWTDAEQRFFDDLPVHGRPELLVAQFPELKLDLEHVRGYLTPYSADDPAYEDFWWDDDDPRNRPVREGDRWGRLEAEALFDFWRYLGVRSPSGTGLYPPDWRRFTTEPQES</sequence>
<protein>
    <submittedName>
        <fullName evidence="1">Uncharacterized protein</fullName>
    </submittedName>
</protein>
<organism evidence="1 2">
    <name type="scientific">Streptomyces camelliae</name>
    <dbReference type="NCBI Taxonomy" id="3004093"/>
    <lineage>
        <taxon>Bacteria</taxon>
        <taxon>Bacillati</taxon>
        <taxon>Actinomycetota</taxon>
        <taxon>Actinomycetes</taxon>
        <taxon>Kitasatosporales</taxon>
        <taxon>Streptomycetaceae</taxon>
        <taxon>Streptomyces</taxon>
    </lineage>
</organism>
<gene>
    <name evidence="1" type="ORF">O1G22_21365</name>
</gene>
<evidence type="ECO:0000313" key="1">
    <source>
        <dbReference type="EMBL" id="WBO65200.1"/>
    </source>
</evidence>
<accession>A0ABY7P6L5</accession>
<dbReference type="EMBL" id="CP115300">
    <property type="protein sequence ID" value="WBO65200.1"/>
    <property type="molecule type" value="Genomic_DNA"/>
</dbReference>
<proteinExistence type="predicted"/>